<dbReference type="PANTHER" id="PTHR43794:SF11">
    <property type="entry name" value="AMIDOHYDROLASE-RELATED DOMAIN-CONTAINING PROTEIN"/>
    <property type="match status" value="1"/>
</dbReference>
<dbReference type="PANTHER" id="PTHR43794">
    <property type="entry name" value="AMINOHYDROLASE SSNA-RELATED"/>
    <property type="match status" value="1"/>
</dbReference>
<keyword evidence="1" id="KW-0479">Metal-binding</keyword>
<dbReference type="SUPFAM" id="SSF51556">
    <property type="entry name" value="Metallo-dependent hydrolases"/>
    <property type="match status" value="1"/>
</dbReference>
<dbReference type="InterPro" id="IPR011059">
    <property type="entry name" value="Metal-dep_hydrolase_composite"/>
</dbReference>
<keyword evidence="2 5" id="KW-0378">Hydrolase</keyword>
<dbReference type="GO" id="GO:0050270">
    <property type="term" value="F:S-adenosylhomocysteine deaminase activity"/>
    <property type="evidence" value="ECO:0007669"/>
    <property type="project" value="UniProtKB-EC"/>
</dbReference>
<proteinExistence type="inferred from homology"/>
<dbReference type="InterPro" id="IPR023512">
    <property type="entry name" value="Deaminase_MtaD/DadD"/>
</dbReference>
<evidence type="ECO:0000256" key="1">
    <source>
        <dbReference type="ARBA" id="ARBA00022723"/>
    </source>
</evidence>
<dbReference type="InterPro" id="IPR032466">
    <property type="entry name" value="Metal_Hydrolase"/>
</dbReference>
<dbReference type="GO" id="GO:0046872">
    <property type="term" value="F:metal ion binding"/>
    <property type="evidence" value="ECO:0007669"/>
    <property type="project" value="UniProtKB-KW"/>
</dbReference>
<dbReference type="SUPFAM" id="SSF51338">
    <property type="entry name" value="Composite domain of metallo-dependent hydrolases"/>
    <property type="match status" value="1"/>
</dbReference>
<reference evidence="5" key="1">
    <citation type="submission" date="2019-08" db="EMBL/GenBank/DDBJ databases">
        <authorList>
            <person name="Kucharzyk K."/>
            <person name="Murdoch R.W."/>
            <person name="Higgins S."/>
            <person name="Loffler F."/>
        </authorList>
    </citation>
    <scope>NUCLEOTIDE SEQUENCE</scope>
</reference>
<gene>
    <name evidence="5" type="primary">mtaD_2</name>
    <name evidence="5" type="ORF">SDC9_12723</name>
</gene>
<dbReference type="CDD" id="cd01298">
    <property type="entry name" value="ATZ_TRZ_like"/>
    <property type="match status" value="1"/>
</dbReference>
<dbReference type="InterPro" id="IPR050287">
    <property type="entry name" value="MTA/SAH_deaminase"/>
</dbReference>
<protein>
    <submittedName>
        <fullName evidence="5">5-methylthioadenosine/S-adenosylhomocysteine deaminase</fullName>
        <ecNumber evidence="5">3.5.4.28</ecNumber>
    </submittedName>
</protein>
<evidence type="ECO:0000313" key="5">
    <source>
        <dbReference type="EMBL" id="MPL67033.1"/>
    </source>
</evidence>
<organism evidence="5">
    <name type="scientific">bioreactor metagenome</name>
    <dbReference type="NCBI Taxonomy" id="1076179"/>
    <lineage>
        <taxon>unclassified sequences</taxon>
        <taxon>metagenomes</taxon>
        <taxon>ecological metagenomes</taxon>
    </lineage>
</organism>
<evidence type="ECO:0000259" key="4">
    <source>
        <dbReference type="Pfam" id="PF01979"/>
    </source>
</evidence>
<sequence>MIYNIVIKDVEIITEKNNEVYNIGITGNKIAYIGQEEITGTKTINGAKHIAVPGMVNAHTHAAMTLLRSYADDMMLMDWLENKIWPVEALMTKDDIYWGTMLATVEMLKSGTTTFADMYADMDKVAEAVEETGMRASLSRGLIGLVPDSAKKLQENIQLFKDWHGKDNGRIQVMMGPHAPYTCPPDYLKKVITAAGELGCEIHMHLSETQEEVNTCLKENGLTPIALMDKLGMFELGTLAAHCVHVTDNDMKIMAAKHVRVAHNPQSNLKLASGIAPIPAMLQKGITVALGTDGTSSNNNLDMLEEARLAAFIHKNQSKDPTVIPANTALQMATVNGAKALGFENLGEIKIGQKADIVLYDMNKPYWYPRYDRASLFIYAANASDAATVLVDGRVLLEKGEFLTIDIEKVYAEANKCALRLTK</sequence>
<keyword evidence="3" id="KW-0862">Zinc</keyword>
<dbReference type="HAMAP" id="MF_01281">
    <property type="entry name" value="MTA_SAH_deamin"/>
    <property type="match status" value="1"/>
</dbReference>
<name>A0A644TJE6_9ZZZZ</name>
<dbReference type="InterPro" id="IPR006680">
    <property type="entry name" value="Amidohydro-rel"/>
</dbReference>
<accession>A0A644TJE6</accession>
<dbReference type="EMBL" id="VSSQ01000035">
    <property type="protein sequence ID" value="MPL67033.1"/>
    <property type="molecule type" value="Genomic_DNA"/>
</dbReference>
<feature type="domain" description="Amidohydrolase-related" evidence="4">
    <location>
        <begin position="50"/>
        <end position="395"/>
    </location>
</feature>
<dbReference type="FunFam" id="3.20.20.140:FF:000014">
    <property type="entry name" value="5-methylthioadenosine/S-adenosylhomocysteine deaminase"/>
    <property type="match status" value="1"/>
</dbReference>
<dbReference type="Pfam" id="PF01979">
    <property type="entry name" value="Amidohydro_1"/>
    <property type="match status" value="1"/>
</dbReference>
<dbReference type="Gene3D" id="3.20.20.140">
    <property type="entry name" value="Metal-dependent hydrolases"/>
    <property type="match status" value="1"/>
</dbReference>
<comment type="caution">
    <text evidence="5">The sequence shown here is derived from an EMBL/GenBank/DDBJ whole genome shotgun (WGS) entry which is preliminary data.</text>
</comment>
<evidence type="ECO:0000256" key="3">
    <source>
        <dbReference type="ARBA" id="ARBA00022833"/>
    </source>
</evidence>
<dbReference type="AlphaFoldDB" id="A0A644TJE6"/>
<dbReference type="EC" id="3.5.4.28" evidence="5"/>
<dbReference type="Gene3D" id="2.30.40.10">
    <property type="entry name" value="Urease, subunit C, domain 1"/>
    <property type="match status" value="1"/>
</dbReference>
<evidence type="ECO:0000256" key="2">
    <source>
        <dbReference type="ARBA" id="ARBA00022801"/>
    </source>
</evidence>